<protein>
    <submittedName>
        <fullName evidence="2">Uncharacterized protein</fullName>
    </submittedName>
</protein>
<feature type="region of interest" description="Disordered" evidence="1">
    <location>
        <begin position="1"/>
        <end position="73"/>
    </location>
</feature>
<feature type="compositionally biased region" description="Polar residues" evidence="1">
    <location>
        <begin position="463"/>
        <end position="475"/>
    </location>
</feature>
<feature type="compositionally biased region" description="Polar residues" evidence="1">
    <location>
        <begin position="425"/>
        <end position="439"/>
    </location>
</feature>
<feature type="compositionally biased region" description="Polar residues" evidence="1">
    <location>
        <begin position="321"/>
        <end position="330"/>
    </location>
</feature>
<gene>
    <name evidence="2" type="ORF">DUI87_12678</name>
</gene>
<feature type="region of interest" description="Disordered" evidence="1">
    <location>
        <begin position="88"/>
        <end position="148"/>
    </location>
</feature>
<accession>A0A3M0KBP1</accession>
<reference evidence="2 3" key="1">
    <citation type="submission" date="2018-07" db="EMBL/GenBank/DDBJ databases">
        <title>A high quality draft genome assembly of the barn swallow (H. rustica rustica).</title>
        <authorList>
            <person name="Formenti G."/>
            <person name="Chiara M."/>
            <person name="Poveda L."/>
            <person name="Francoijs K.-J."/>
            <person name="Bonisoli-Alquati A."/>
            <person name="Canova L."/>
            <person name="Gianfranceschi L."/>
            <person name="Horner D.S."/>
            <person name="Saino N."/>
        </authorList>
    </citation>
    <scope>NUCLEOTIDE SEQUENCE [LARGE SCALE GENOMIC DNA]</scope>
    <source>
        <strain evidence="2">Chelidonia</strain>
        <tissue evidence="2">Blood</tissue>
    </source>
</reference>
<evidence type="ECO:0000313" key="2">
    <source>
        <dbReference type="EMBL" id="RMC09891.1"/>
    </source>
</evidence>
<dbReference type="PANTHER" id="PTHR15093:SF1">
    <property type="entry name" value="PRKC APOPTOSIS WT1 REGULATOR PROTEIN"/>
    <property type="match status" value="1"/>
</dbReference>
<dbReference type="AlphaFoldDB" id="A0A3M0KBP1"/>
<dbReference type="OrthoDB" id="6286739at2759"/>
<keyword evidence="3" id="KW-1185">Reference proteome</keyword>
<feature type="compositionally biased region" description="Basic and acidic residues" evidence="1">
    <location>
        <begin position="450"/>
        <end position="462"/>
    </location>
</feature>
<dbReference type="PANTHER" id="PTHR15093">
    <property type="entry name" value="PROSTATE APOPTOSIS RESPONSE PROTEIN PAR-4"/>
    <property type="match status" value="1"/>
</dbReference>
<feature type="compositionally biased region" description="Low complexity" evidence="1">
    <location>
        <begin position="103"/>
        <end position="113"/>
    </location>
</feature>
<feature type="region of interest" description="Disordered" evidence="1">
    <location>
        <begin position="425"/>
        <end position="477"/>
    </location>
</feature>
<feature type="region of interest" description="Disordered" evidence="1">
    <location>
        <begin position="307"/>
        <end position="330"/>
    </location>
</feature>
<comment type="caution">
    <text evidence="2">The sequence shown here is derived from an EMBL/GenBank/DDBJ whole genome shotgun (WGS) entry which is preliminary data.</text>
</comment>
<name>A0A3M0KBP1_HIRRU</name>
<dbReference type="InterPro" id="IPR026117">
    <property type="entry name" value="Par-4"/>
</dbReference>
<dbReference type="GO" id="GO:0043065">
    <property type="term" value="P:positive regulation of apoptotic process"/>
    <property type="evidence" value="ECO:0007669"/>
    <property type="project" value="TreeGrafter"/>
</dbReference>
<dbReference type="STRING" id="333673.A0A3M0KBP1"/>
<evidence type="ECO:0000313" key="3">
    <source>
        <dbReference type="Proteomes" id="UP000269221"/>
    </source>
</evidence>
<feature type="compositionally biased region" description="Low complexity" evidence="1">
    <location>
        <begin position="44"/>
        <end position="61"/>
    </location>
</feature>
<dbReference type="GO" id="GO:0005737">
    <property type="term" value="C:cytoplasm"/>
    <property type="evidence" value="ECO:0007669"/>
    <property type="project" value="TreeGrafter"/>
</dbReference>
<proteinExistence type="predicted"/>
<dbReference type="EMBL" id="QRBI01000112">
    <property type="protein sequence ID" value="RMC09891.1"/>
    <property type="molecule type" value="Genomic_DNA"/>
</dbReference>
<evidence type="ECO:0000256" key="1">
    <source>
        <dbReference type="SAM" id="MobiDB-lite"/>
    </source>
</evidence>
<dbReference type="GO" id="GO:0006915">
    <property type="term" value="P:apoptotic process"/>
    <property type="evidence" value="ECO:0007669"/>
    <property type="project" value="InterPro"/>
</dbReference>
<organism evidence="2 3">
    <name type="scientific">Hirundo rustica rustica</name>
    <dbReference type="NCBI Taxonomy" id="333673"/>
    <lineage>
        <taxon>Eukaryota</taxon>
        <taxon>Metazoa</taxon>
        <taxon>Chordata</taxon>
        <taxon>Craniata</taxon>
        <taxon>Vertebrata</taxon>
        <taxon>Euteleostomi</taxon>
        <taxon>Archelosauria</taxon>
        <taxon>Archosauria</taxon>
        <taxon>Dinosauria</taxon>
        <taxon>Saurischia</taxon>
        <taxon>Theropoda</taxon>
        <taxon>Coelurosauria</taxon>
        <taxon>Aves</taxon>
        <taxon>Neognathae</taxon>
        <taxon>Neoaves</taxon>
        <taxon>Telluraves</taxon>
        <taxon>Australaves</taxon>
        <taxon>Passeriformes</taxon>
        <taxon>Sylvioidea</taxon>
        <taxon>Hirundinidae</taxon>
        <taxon>Hirundo</taxon>
    </lineage>
</organism>
<dbReference type="Proteomes" id="UP000269221">
    <property type="component" value="Unassembled WGS sequence"/>
</dbReference>
<feature type="compositionally biased region" description="Basic and acidic residues" evidence="1">
    <location>
        <begin position="310"/>
        <end position="320"/>
    </location>
</feature>
<sequence>MATGGYRSAGGSTTDFLEEWKAKREKMRAKQAPPAPGAPGGGEPRAAGSGPSAELNNNNNNLPPDRAAPPAGGTLNCVSLASAALGLGAPHKEPPPALVGNRGAEPAAAPGSPEGEEKLAAKGKSSGPSARKGKGQIEKRKLREKRRSTGVVNIPAAELQANQAALVKLQLYFCNFTFEDDADIAVEGLVSGVVGACLGHSDHEAIEFKMDMRADFRLLRELEPEKVPIDWNFTNALVFQKGQKDALDPSGQNVQRTAGYTRCIVGEQLISSHLDGFGFVSMRVIPCSEVITFKCYFRTKSLDEYEDDEAGQKERKKEDAITQQNTIQNESSSADTSCSYLLQVERDALHRDDVKAVIMVFKLTLVGGNLLPCADHDMNQVLHLPSAMVPLAWETQMIPLTCVRKTGTEEFHVFMVTHDQAITQDSSRMVSSRYKSTANAPEDDAPNRYSRTERTTFSRYSRDANSSGSSLPSNTLEKRIEELERELAKERQENARLMKMAQDKEEIIGKLKEEIDLLNRDLDDIEDENEQLKQENKTLLKVVGQLTSKRKELSWPRPSLDRQQLSEAWLGLAQLPREDSRARARPQCYFMADPRSEREADQQQCNKEPYLWGAEELEGDRKKGERSQLDRASQLSVDKGRMICGLYLGNHWYQVVHEICFSSMMTRGGCQPSGGTKLDAVLRSG</sequence>